<keyword evidence="2" id="KW-1185">Reference proteome</keyword>
<dbReference type="Pfam" id="PF06835">
    <property type="entry name" value="LptC"/>
    <property type="match status" value="1"/>
</dbReference>
<sequence length="197" mass="21020">MDWYSRMVAWLKVLLPLMALGLLSTLFLLSRNIDPTASIPFAEKDVQDRLRDQQITGPFFSGATSSGDLISFSADKVGRGAGKTTAENVVAKLDLAGGTKVNITANQADLSMSEQTVTLTGDVKITTSTLYKVTTNRLTSSLGQLDIKSPDEVQGSGPIGQITAGSLQISAVKDGGPAQLIFTNAVKLIYDPQKKRE</sequence>
<dbReference type="NCBIfam" id="TIGR04409">
    <property type="entry name" value="LptC_YrbK"/>
    <property type="match status" value="1"/>
</dbReference>
<accession>A0A2R8B8T0</accession>
<organism evidence="1 2">
    <name type="scientific">Ascidiaceihabitans donghaensis</name>
    <dbReference type="NCBI Taxonomy" id="1510460"/>
    <lineage>
        <taxon>Bacteria</taxon>
        <taxon>Pseudomonadati</taxon>
        <taxon>Pseudomonadota</taxon>
        <taxon>Alphaproteobacteria</taxon>
        <taxon>Rhodobacterales</taxon>
        <taxon>Paracoccaceae</taxon>
        <taxon>Ascidiaceihabitans</taxon>
    </lineage>
</organism>
<dbReference type="InterPro" id="IPR010664">
    <property type="entry name" value="LipoPS_assembly_LptC-rel"/>
</dbReference>
<dbReference type="RefSeq" id="WP_108826815.1">
    <property type="nucleotide sequence ID" value="NZ_OMOR01000001.1"/>
</dbReference>
<dbReference type="Gene3D" id="2.60.450.10">
    <property type="entry name" value="Lipopolysaccharide (LPS) transport protein A like domain"/>
    <property type="match status" value="1"/>
</dbReference>
<evidence type="ECO:0000313" key="2">
    <source>
        <dbReference type="Proteomes" id="UP000244880"/>
    </source>
</evidence>
<dbReference type="GO" id="GO:0005886">
    <property type="term" value="C:plasma membrane"/>
    <property type="evidence" value="ECO:0007669"/>
    <property type="project" value="InterPro"/>
</dbReference>
<dbReference type="OrthoDB" id="7871110at2"/>
<reference evidence="1 2" key="1">
    <citation type="submission" date="2018-03" db="EMBL/GenBank/DDBJ databases">
        <authorList>
            <person name="Keele B.F."/>
        </authorList>
    </citation>
    <scope>NUCLEOTIDE SEQUENCE [LARGE SCALE GENOMIC DNA]</scope>
    <source>
        <strain evidence="1 2">CECT 8599</strain>
    </source>
</reference>
<evidence type="ECO:0000313" key="1">
    <source>
        <dbReference type="EMBL" id="SPH19480.1"/>
    </source>
</evidence>
<proteinExistence type="predicted"/>
<gene>
    <name evidence="1" type="primary">lptC</name>
    <name evidence="1" type="ORF">ASD8599_00205</name>
</gene>
<dbReference type="Proteomes" id="UP000244880">
    <property type="component" value="Unassembled WGS sequence"/>
</dbReference>
<name>A0A2R8B8T0_9RHOB</name>
<dbReference type="GO" id="GO:0015221">
    <property type="term" value="F:lipopolysaccharide transmembrane transporter activity"/>
    <property type="evidence" value="ECO:0007669"/>
    <property type="project" value="InterPro"/>
</dbReference>
<dbReference type="EMBL" id="OMOR01000001">
    <property type="protein sequence ID" value="SPH19480.1"/>
    <property type="molecule type" value="Genomic_DNA"/>
</dbReference>
<dbReference type="AlphaFoldDB" id="A0A2R8B8T0"/>
<dbReference type="InterPro" id="IPR026265">
    <property type="entry name" value="LptC"/>
</dbReference>
<protein>
    <submittedName>
        <fullName evidence="1">Lipopolysaccharide export system protein LptC</fullName>
    </submittedName>
</protein>